<proteinExistence type="predicted"/>
<evidence type="ECO:0000256" key="1">
    <source>
        <dbReference type="SAM" id="MobiDB-lite"/>
    </source>
</evidence>
<sequence>MTATIHPKDAPSIKNKIKRNDVYLQSKAKKKRDATLHRRERQKKRAEGAEDAPPIVPQKTQESTREKDDTMVDPQDNEIIQEQEMDEFSSYFKAGLKPKIAITTCRKPSIRTFDFISDLLQAIPNSAFYKRRDFEIKDIVKEAINKGFTDLIIINEDRKILNGLLLIHLPGGPTAQFKLTNVKLNSEIAGHGVMTNHQPEVVLNHFNTRLGNRVGRMLASLFDQQPEFTGRRAVTFHNQRDFIFFRQHRYVFDDAGKMVDLQELGPQFTLKLKSLQHGTFDTINGEYEWKHRPEMDTSRRRFYL</sequence>
<feature type="domain" description="Brix" evidence="2">
    <location>
        <begin position="98"/>
        <end position="281"/>
    </location>
</feature>
<dbReference type="PANTHER" id="PTHR22734">
    <property type="entry name" value="U3 SMALL NUCLEOLAR RIBONUCLEOPROTEIN PROTEIN IMP4"/>
    <property type="match status" value="1"/>
</dbReference>
<feature type="compositionally biased region" description="Basic residues" evidence="1">
    <location>
        <begin position="27"/>
        <end position="44"/>
    </location>
</feature>
<dbReference type="Pfam" id="PF04427">
    <property type="entry name" value="Brix"/>
    <property type="match status" value="1"/>
</dbReference>
<protein>
    <recommendedName>
        <fullName evidence="2">Brix domain-containing protein</fullName>
    </recommendedName>
</protein>
<dbReference type="EMBL" id="HACM01008184">
    <property type="protein sequence ID" value="CRZ08626.1"/>
    <property type="molecule type" value="Transcribed_RNA"/>
</dbReference>
<reference evidence="3" key="1">
    <citation type="submission" date="2015-04" db="EMBL/GenBank/DDBJ databases">
        <title>The genome sequence of the plant pathogenic Rhizarian Plasmodiophora brassicae reveals insights in its biotrophic life cycle and the origin of chitin synthesis.</title>
        <authorList>
            <person name="Schwelm A."/>
            <person name="Fogelqvist J."/>
            <person name="Knaust A."/>
            <person name="Julke S."/>
            <person name="Lilja T."/>
            <person name="Dhandapani V."/>
            <person name="Bonilla-Rosso G."/>
            <person name="Karlsson M."/>
            <person name="Shevchenko A."/>
            <person name="Choi S.R."/>
            <person name="Kim H.G."/>
            <person name="Park J.Y."/>
            <person name="Lim Y.P."/>
            <person name="Ludwig-Muller J."/>
            <person name="Dixelius C."/>
        </authorList>
    </citation>
    <scope>NUCLEOTIDE SEQUENCE</scope>
    <source>
        <tissue evidence="3">Potato root galls</tissue>
    </source>
</reference>
<dbReference type="GO" id="GO:0030687">
    <property type="term" value="C:preribosome, large subunit precursor"/>
    <property type="evidence" value="ECO:0007669"/>
    <property type="project" value="TreeGrafter"/>
</dbReference>
<dbReference type="GO" id="GO:0042134">
    <property type="term" value="F:rRNA primary transcript binding"/>
    <property type="evidence" value="ECO:0007669"/>
    <property type="project" value="InterPro"/>
</dbReference>
<dbReference type="GO" id="GO:0005730">
    <property type="term" value="C:nucleolus"/>
    <property type="evidence" value="ECO:0007669"/>
    <property type="project" value="TreeGrafter"/>
</dbReference>
<dbReference type="SUPFAM" id="SSF52954">
    <property type="entry name" value="Class II aaRS ABD-related"/>
    <property type="match status" value="1"/>
</dbReference>
<dbReference type="InterPro" id="IPR007109">
    <property type="entry name" value="Brix"/>
</dbReference>
<organism evidence="3">
    <name type="scientific">Spongospora subterranea</name>
    <dbReference type="NCBI Taxonomy" id="70186"/>
    <lineage>
        <taxon>Eukaryota</taxon>
        <taxon>Sar</taxon>
        <taxon>Rhizaria</taxon>
        <taxon>Endomyxa</taxon>
        <taxon>Phytomyxea</taxon>
        <taxon>Plasmodiophorida</taxon>
        <taxon>Plasmodiophoridae</taxon>
        <taxon>Spongospora</taxon>
    </lineage>
</organism>
<evidence type="ECO:0000259" key="2">
    <source>
        <dbReference type="PROSITE" id="PS50833"/>
    </source>
</evidence>
<dbReference type="GO" id="GO:0000470">
    <property type="term" value="P:maturation of LSU-rRNA"/>
    <property type="evidence" value="ECO:0007669"/>
    <property type="project" value="TreeGrafter"/>
</dbReference>
<dbReference type="PANTHER" id="PTHR22734:SF3">
    <property type="entry name" value="RIBOSOME PRODUCTION FACTOR 1"/>
    <property type="match status" value="1"/>
</dbReference>
<dbReference type="GO" id="GO:0000460">
    <property type="term" value="P:maturation of 5.8S rRNA"/>
    <property type="evidence" value="ECO:0007669"/>
    <property type="project" value="TreeGrafter"/>
</dbReference>
<dbReference type="FunFam" id="3.40.50.10480:FF:000002">
    <property type="entry name" value="Ribosome production factor 1"/>
    <property type="match status" value="1"/>
</dbReference>
<dbReference type="InterPro" id="IPR044281">
    <property type="entry name" value="IMP4/RPF1"/>
</dbReference>
<name>A0A0H5R3Y6_9EUKA</name>
<dbReference type="PROSITE" id="PS50833">
    <property type="entry name" value="BRIX"/>
    <property type="match status" value="1"/>
</dbReference>
<dbReference type="Gene3D" id="3.40.50.10480">
    <property type="entry name" value="Probable brix-domain ribosomal biogenesis protein"/>
    <property type="match status" value="1"/>
</dbReference>
<dbReference type="AlphaFoldDB" id="A0A0H5R3Y6"/>
<feature type="region of interest" description="Disordered" evidence="1">
    <location>
        <begin position="1"/>
        <end position="72"/>
    </location>
</feature>
<dbReference type="SMART" id="SM00879">
    <property type="entry name" value="Brix"/>
    <property type="match status" value="1"/>
</dbReference>
<evidence type="ECO:0000313" key="3">
    <source>
        <dbReference type="EMBL" id="CRZ08626.1"/>
    </source>
</evidence>
<accession>A0A0H5R3Y6</accession>
<feature type="compositionally biased region" description="Basic and acidic residues" evidence="1">
    <location>
        <begin position="1"/>
        <end position="11"/>
    </location>
</feature>